<keyword evidence="2" id="KW-1185">Reference proteome</keyword>
<dbReference type="Proteomes" id="UP000233837">
    <property type="component" value="Unassembled WGS sequence"/>
</dbReference>
<sequence>MLHYLSRTSLRVQRHNAKVYNVKVLFVVWGRNFFRCKAHNHKQDLAPLHPPDKLE</sequence>
<reference evidence="1 2" key="2">
    <citation type="journal article" date="2017" name="Nature">
        <title>The Apostasia genome and the evolution of orchids.</title>
        <authorList>
            <person name="Zhang G.Q."/>
            <person name="Liu K.W."/>
            <person name="Li Z."/>
            <person name="Lohaus R."/>
            <person name="Hsiao Y.Y."/>
            <person name="Niu S.C."/>
            <person name="Wang J.Y."/>
            <person name="Lin Y.C."/>
            <person name="Xu Q."/>
            <person name="Chen L.J."/>
            <person name="Yoshida K."/>
            <person name="Fujiwara S."/>
            <person name="Wang Z.W."/>
            <person name="Zhang Y.Q."/>
            <person name="Mitsuda N."/>
            <person name="Wang M."/>
            <person name="Liu G.H."/>
            <person name="Pecoraro L."/>
            <person name="Huang H.X."/>
            <person name="Xiao X.J."/>
            <person name="Lin M."/>
            <person name="Wu X.Y."/>
            <person name="Wu W.L."/>
            <person name="Chen Y.Y."/>
            <person name="Chang S.B."/>
            <person name="Sakamoto S."/>
            <person name="Ohme-Takagi M."/>
            <person name="Yagi M."/>
            <person name="Zeng S.J."/>
            <person name="Shen C.Y."/>
            <person name="Yeh C.M."/>
            <person name="Luo Y.B."/>
            <person name="Tsai W.C."/>
            <person name="Van de Peer Y."/>
            <person name="Liu Z.J."/>
        </authorList>
    </citation>
    <scope>NUCLEOTIDE SEQUENCE [LARGE SCALE GENOMIC DNA]</scope>
    <source>
        <tissue evidence="1">The whole plant</tissue>
    </source>
</reference>
<name>A0A2I0VMC7_9ASPA</name>
<reference evidence="1 2" key="1">
    <citation type="journal article" date="2016" name="Sci. Rep.">
        <title>The Dendrobium catenatum Lindl. genome sequence provides insights into polysaccharide synthase, floral development and adaptive evolution.</title>
        <authorList>
            <person name="Zhang G.Q."/>
            <person name="Xu Q."/>
            <person name="Bian C."/>
            <person name="Tsai W.C."/>
            <person name="Yeh C.M."/>
            <person name="Liu K.W."/>
            <person name="Yoshida K."/>
            <person name="Zhang L.S."/>
            <person name="Chang S.B."/>
            <person name="Chen F."/>
            <person name="Shi Y."/>
            <person name="Su Y.Y."/>
            <person name="Zhang Y.Q."/>
            <person name="Chen L.J."/>
            <person name="Yin Y."/>
            <person name="Lin M."/>
            <person name="Huang H."/>
            <person name="Deng H."/>
            <person name="Wang Z.W."/>
            <person name="Zhu S.L."/>
            <person name="Zhao X."/>
            <person name="Deng C."/>
            <person name="Niu S.C."/>
            <person name="Huang J."/>
            <person name="Wang M."/>
            <person name="Liu G.H."/>
            <person name="Yang H.J."/>
            <person name="Xiao X.J."/>
            <person name="Hsiao Y.Y."/>
            <person name="Wu W.L."/>
            <person name="Chen Y.Y."/>
            <person name="Mitsuda N."/>
            <person name="Ohme-Takagi M."/>
            <person name="Luo Y.B."/>
            <person name="Van de Peer Y."/>
            <person name="Liu Z.J."/>
        </authorList>
    </citation>
    <scope>NUCLEOTIDE SEQUENCE [LARGE SCALE GENOMIC DNA]</scope>
    <source>
        <tissue evidence="1">The whole plant</tissue>
    </source>
</reference>
<organism evidence="1 2">
    <name type="scientific">Dendrobium catenatum</name>
    <dbReference type="NCBI Taxonomy" id="906689"/>
    <lineage>
        <taxon>Eukaryota</taxon>
        <taxon>Viridiplantae</taxon>
        <taxon>Streptophyta</taxon>
        <taxon>Embryophyta</taxon>
        <taxon>Tracheophyta</taxon>
        <taxon>Spermatophyta</taxon>
        <taxon>Magnoliopsida</taxon>
        <taxon>Liliopsida</taxon>
        <taxon>Asparagales</taxon>
        <taxon>Orchidaceae</taxon>
        <taxon>Epidendroideae</taxon>
        <taxon>Malaxideae</taxon>
        <taxon>Dendrobiinae</taxon>
        <taxon>Dendrobium</taxon>
    </lineage>
</organism>
<accession>A0A2I0VMC7</accession>
<evidence type="ECO:0000313" key="2">
    <source>
        <dbReference type="Proteomes" id="UP000233837"/>
    </source>
</evidence>
<evidence type="ECO:0000313" key="1">
    <source>
        <dbReference type="EMBL" id="PKU64568.1"/>
    </source>
</evidence>
<gene>
    <name evidence="1" type="ORF">MA16_Dca015098</name>
</gene>
<proteinExistence type="predicted"/>
<dbReference type="EMBL" id="KZ503414">
    <property type="protein sequence ID" value="PKU64568.1"/>
    <property type="molecule type" value="Genomic_DNA"/>
</dbReference>
<protein>
    <submittedName>
        <fullName evidence="1">Uncharacterized protein</fullName>
    </submittedName>
</protein>
<dbReference type="AlphaFoldDB" id="A0A2I0VMC7"/>